<name>A0ABM1NGR4_NICVS</name>
<evidence type="ECO:0000313" key="3">
    <source>
        <dbReference type="Proteomes" id="UP000695000"/>
    </source>
</evidence>
<evidence type="ECO:0000313" key="5">
    <source>
        <dbReference type="RefSeq" id="XP_017786014.1"/>
    </source>
</evidence>
<keyword evidence="4 5" id="KW-0269">Exonuclease</keyword>
<organism evidence="3 5">
    <name type="scientific">Nicrophorus vespilloides</name>
    <name type="common">Boreal carrion beetle</name>
    <dbReference type="NCBI Taxonomy" id="110193"/>
    <lineage>
        <taxon>Eukaryota</taxon>
        <taxon>Metazoa</taxon>
        <taxon>Ecdysozoa</taxon>
        <taxon>Arthropoda</taxon>
        <taxon>Hexapoda</taxon>
        <taxon>Insecta</taxon>
        <taxon>Pterygota</taxon>
        <taxon>Neoptera</taxon>
        <taxon>Endopterygota</taxon>
        <taxon>Coleoptera</taxon>
        <taxon>Polyphaga</taxon>
        <taxon>Staphyliniformia</taxon>
        <taxon>Silphidae</taxon>
        <taxon>Nicrophorinae</taxon>
        <taxon>Nicrophorus</taxon>
    </lineage>
</organism>
<dbReference type="SMART" id="SM00474">
    <property type="entry name" value="35EXOc"/>
    <property type="match status" value="1"/>
</dbReference>
<dbReference type="InterPro" id="IPR002782">
    <property type="entry name" value="Mut7-C_RNAse_dom"/>
</dbReference>
<gene>
    <name evidence="4 5" type="primary">LOC108569105</name>
</gene>
<proteinExistence type="predicted"/>
<dbReference type="Proteomes" id="UP000695000">
    <property type="component" value="Unplaced"/>
</dbReference>
<keyword evidence="4 5" id="KW-0378">Hydrolase</keyword>
<dbReference type="Pfam" id="PF01927">
    <property type="entry name" value="Mut7-C"/>
    <property type="match status" value="2"/>
</dbReference>
<accession>A0ABM1NGR4</accession>
<dbReference type="RefSeq" id="XP_017786014.1">
    <property type="nucleotide sequence ID" value="XM_017930525.1"/>
</dbReference>
<dbReference type="InterPro" id="IPR036397">
    <property type="entry name" value="RNaseH_sf"/>
</dbReference>
<protein>
    <submittedName>
        <fullName evidence="4 5">Exonuclease mut-7 homolog</fullName>
    </submittedName>
</protein>
<evidence type="ECO:0000259" key="2">
    <source>
        <dbReference type="SMART" id="SM00474"/>
    </source>
</evidence>
<feature type="region of interest" description="Disordered" evidence="1">
    <location>
        <begin position="1"/>
        <end position="26"/>
    </location>
</feature>
<dbReference type="PANTHER" id="PTHR47765">
    <property type="entry name" value="3'-5' EXONUCLEASE DOMAIN-CONTAINING PROTEIN"/>
    <property type="match status" value="1"/>
</dbReference>
<dbReference type="InterPro" id="IPR002562">
    <property type="entry name" value="3'-5'_exonuclease_dom"/>
</dbReference>
<feature type="compositionally biased region" description="Low complexity" evidence="1">
    <location>
        <begin position="17"/>
        <end position="26"/>
    </location>
</feature>
<dbReference type="GeneID" id="108569105"/>
<dbReference type="InterPro" id="IPR052408">
    <property type="entry name" value="Exonuclease_MUT-7-like"/>
</dbReference>
<evidence type="ECO:0000313" key="4">
    <source>
        <dbReference type="RefSeq" id="XP_017786013.1"/>
    </source>
</evidence>
<dbReference type="InterPro" id="IPR012337">
    <property type="entry name" value="RNaseH-like_sf"/>
</dbReference>
<dbReference type="RefSeq" id="XP_017786013.1">
    <property type="nucleotide sequence ID" value="XM_017930524.1"/>
</dbReference>
<sequence>MYPASRGRGRGRGRNLNNKTTTVQTNQNQIEDEVKLPVLPESQLIAINLSLEPEEKIWFEEVQTTWKIYKKNYKLTMMLHGQFRASANPYGEALRLMYNASDFKSSKPKSFAVLVMEEFKAYCATPFGQELDHLYLLTNQMKLTAFNVVRQQNLFMLMKLVADIYKLPTDCDIFLNVVQYMIQMKQYKEACQCVSIIGNHKHFQIEEFAIPLVLQDKTFIVEEFLKNSQMHQVELVMYLDDLLGKPGGLRHNLEQLIIKYNIREVKWDKLHNKSFKKLIVRLKKMYNIPNEMTPFLVHKQNEGALQFLVHRRYVENTIGEESFKEMVHEAIKNDTKLQMELVLMLAHRKDLELSLYFAHLYKVPQFHWPHSLRTMANNPNRRTRFEQCSFVEDCDEETLSDDIIYHKLSLPMENVYLVDTEEALNRLREVELNVDVVGIDCEWKPSFGSQKNELALIQVATRRAVFVIDVIKLINTQALYDFGRVCFDNCDILKLGFGLAGDIAMIKQTIPYLHFYAKDGFLDLGFVVKEFEKCRKIKLPFESENGSGLSSLVQATLGLPLNKADQFSNWEKRPLRQSQIVYAALDAYCLIEVYDVLRECALKVNYPFENVCMQVMNTSNRQKPKKSLHKKKPVAPAFIPQPPSPNSDPVYAHQVKVICDTMLQGLGKNLRKLGIDTLILSSNADHMECVRYYMDDARYILTKGHTFNTLNGAVKPGYCLRIVSDLIEDQLQQVVEYYNIVVSRNDVFSRCKICNGNNFVKVSPSTMNALAETSVDLERHFNSRTSLADEAAGYSQQMLDSRINQRKWDLYSDEHVDVGLCQTRLGARIHVETVPADLLTKVDMFYVCETCGKVYWDGTHFERILAGKLQGIVM</sequence>
<evidence type="ECO:0000256" key="1">
    <source>
        <dbReference type="SAM" id="MobiDB-lite"/>
    </source>
</evidence>
<keyword evidence="3" id="KW-1185">Reference proteome</keyword>
<dbReference type="SUPFAM" id="SSF53098">
    <property type="entry name" value="Ribonuclease H-like"/>
    <property type="match status" value="1"/>
</dbReference>
<keyword evidence="4 5" id="KW-0540">Nuclease</keyword>
<feature type="domain" description="3'-5' exonuclease" evidence="2">
    <location>
        <begin position="415"/>
        <end position="602"/>
    </location>
</feature>
<dbReference type="Gene3D" id="3.30.420.10">
    <property type="entry name" value="Ribonuclease H-like superfamily/Ribonuclease H"/>
    <property type="match status" value="1"/>
</dbReference>
<dbReference type="Pfam" id="PF01612">
    <property type="entry name" value="DNA_pol_A_exo1"/>
    <property type="match status" value="1"/>
</dbReference>
<dbReference type="GO" id="GO:0004527">
    <property type="term" value="F:exonuclease activity"/>
    <property type="evidence" value="ECO:0007669"/>
    <property type="project" value="UniProtKB-KW"/>
</dbReference>
<reference evidence="4 5" key="1">
    <citation type="submission" date="2025-05" db="UniProtKB">
        <authorList>
            <consortium name="RefSeq"/>
        </authorList>
    </citation>
    <scope>IDENTIFICATION</scope>
    <source>
        <tissue evidence="4 5">Whole Larva</tissue>
    </source>
</reference>
<dbReference type="PANTHER" id="PTHR47765:SF2">
    <property type="entry name" value="EXONUCLEASE MUT-7 HOMOLOG"/>
    <property type="match status" value="1"/>
</dbReference>